<reference evidence="5 6" key="1">
    <citation type="submission" date="2016-11" db="EMBL/GenBank/DDBJ databases">
        <authorList>
            <person name="Jaros S."/>
            <person name="Januszkiewicz K."/>
            <person name="Wedrychowicz H."/>
        </authorList>
    </citation>
    <scope>NUCLEOTIDE SEQUENCE [LARGE SCALE GENOMIC DNA]</scope>
    <source>
        <strain evidence="5 6">DSM 14214</strain>
    </source>
</reference>
<dbReference type="Proteomes" id="UP000183975">
    <property type="component" value="Unassembled WGS sequence"/>
</dbReference>
<dbReference type="InterPro" id="IPR036388">
    <property type="entry name" value="WH-like_DNA-bd_sf"/>
</dbReference>
<evidence type="ECO:0000313" key="5">
    <source>
        <dbReference type="EMBL" id="SHL16406.1"/>
    </source>
</evidence>
<dbReference type="PROSITE" id="PS50949">
    <property type="entry name" value="HTH_GNTR"/>
    <property type="match status" value="1"/>
</dbReference>
<evidence type="ECO:0000313" key="6">
    <source>
        <dbReference type="Proteomes" id="UP000183975"/>
    </source>
</evidence>
<keyword evidence="6" id="KW-1185">Reference proteome</keyword>
<keyword evidence="3" id="KW-0804">Transcription</keyword>
<proteinExistence type="predicted"/>
<dbReference type="AlphaFoldDB" id="A0A1M6YDM8"/>
<name>A0A1M6YDM8_9FIRM</name>
<evidence type="ECO:0000256" key="2">
    <source>
        <dbReference type="ARBA" id="ARBA00023125"/>
    </source>
</evidence>
<dbReference type="Pfam" id="PF00392">
    <property type="entry name" value="GntR"/>
    <property type="match status" value="1"/>
</dbReference>
<dbReference type="CDD" id="cd07377">
    <property type="entry name" value="WHTH_GntR"/>
    <property type="match status" value="1"/>
</dbReference>
<organism evidence="5 6">
    <name type="scientific">Anaerotignum lactatifermentans DSM 14214</name>
    <dbReference type="NCBI Taxonomy" id="1121323"/>
    <lineage>
        <taxon>Bacteria</taxon>
        <taxon>Bacillati</taxon>
        <taxon>Bacillota</taxon>
        <taxon>Clostridia</taxon>
        <taxon>Lachnospirales</taxon>
        <taxon>Anaerotignaceae</taxon>
        <taxon>Anaerotignum</taxon>
    </lineage>
</organism>
<keyword evidence="2 5" id="KW-0238">DNA-binding</keyword>
<dbReference type="InterPro" id="IPR000524">
    <property type="entry name" value="Tscrpt_reg_HTH_GntR"/>
</dbReference>
<dbReference type="SUPFAM" id="SSF46785">
    <property type="entry name" value="Winged helix' DNA-binding domain"/>
    <property type="match status" value="1"/>
</dbReference>
<dbReference type="SMART" id="SM00345">
    <property type="entry name" value="HTH_GNTR"/>
    <property type="match status" value="1"/>
</dbReference>
<accession>A0A1M6YDM8</accession>
<dbReference type="PANTHER" id="PTHR38445:SF9">
    <property type="entry name" value="HTH-TYPE TRANSCRIPTIONAL REPRESSOR YTRA"/>
    <property type="match status" value="1"/>
</dbReference>
<gene>
    <name evidence="5" type="ORF">SAMN02745138_02982</name>
</gene>
<evidence type="ECO:0000256" key="1">
    <source>
        <dbReference type="ARBA" id="ARBA00023015"/>
    </source>
</evidence>
<dbReference type="GO" id="GO:0003677">
    <property type="term" value="F:DNA binding"/>
    <property type="evidence" value="ECO:0007669"/>
    <property type="project" value="UniProtKB-KW"/>
</dbReference>
<dbReference type="GO" id="GO:0003700">
    <property type="term" value="F:DNA-binding transcription factor activity"/>
    <property type="evidence" value="ECO:0007669"/>
    <property type="project" value="InterPro"/>
</dbReference>
<sequence length="129" mass="14736">MVNFSDLQLHDMEPVYVQIVRHLKRAIFLGEAAVGESLPSRRELAAQLCINPNTAQKAFRLMEEEGLIQTPKNAASTVFYDEETLGRIRQEMTGDLVRQFVAEAKENRLTLAEVMKMVEEAWQERGENV</sequence>
<feature type="domain" description="HTH gntR-type" evidence="4">
    <location>
        <begin position="13"/>
        <end position="81"/>
    </location>
</feature>
<keyword evidence="1" id="KW-0805">Transcription regulation</keyword>
<dbReference type="InterPro" id="IPR036390">
    <property type="entry name" value="WH_DNA-bd_sf"/>
</dbReference>
<dbReference type="PANTHER" id="PTHR38445">
    <property type="entry name" value="HTH-TYPE TRANSCRIPTIONAL REPRESSOR YTRA"/>
    <property type="match status" value="1"/>
</dbReference>
<dbReference type="EMBL" id="FRAH01000073">
    <property type="protein sequence ID" value="SHL16406.1"/>
    <property type="molecule type" value="Genomic_DNA"/>
</dbReference>
<evidence type="ECO:0000256" key="3">
    <source>
        <dbReference type="ARBA" id="ARBA00023163"/>
    </source>
</evidence>
<protein>
    <submittedName>
        <fullName evidence="5">DNA-binding transcriptional regulator YhcF, GntR family</fullName>
    </submittedName>
</protein>
<dbReference type="Gene3D" id="1.10.10.10">
    <property type="entry name" value="Winged helix-like DNA-binding domain superfamily/Winged helix DNA-binding domain"/>
    <property type="match status" value="1"/>
</dbReference>
<evidence type="ECO:0000259" key="4">
    <source>
        <dbReference type="PROSITE" id="PS50949"/>
    </source>
</evidence>